<evidence type="ECO:0000313" key="2">
    <source>
        <dbReference type="EMBL" id="GAA3964695.1"/>
    </source>
</evidence>
<evidence type="ECO:0000256" key="1">
    <source>
        <dbReference type="SAM" id="SignalP"/>
    </source>
</evidence>
<protein>
    <submittedName>
        <fullName evidence="2">Uncharacterized protein</fullName>
    </submittedName>
</protein>
<keyword evidence="1" id="KW-0732">Signal</keyword>
<proteinExistence type="predicted"/>
<reference evidence="3" key="1">
    <citation type="journal article" date="2019" name="Int. J. Syst. Evol. Microbiol.">
        <title>The Global Catalogue of Microorganisms (GCM) 10K type strain sequencing project: providing services to taxonomists for standard genome sequencing and annotation.</title>
        <authorList>
            <consortium name="The Broad Institute Genomics Platform"/>
            <consortium name="The Broad Institute Genome Sequencing Center for Infectious Disease"/>
            <person name="Wu L."/>
            <person name="Ma J."/>
        </authorList>
    </citation>
    <scope>NUCLEOTIDE SEQUENCE [LARGE SCALE GENOMIC DNA]</scope>
    <source>
        <strain evidence="3">JCM 17338</strain>
    </source>
</reference>
<dbReference type="Proteomes" id="UP001501081">
    <property type="component" value="Unassembled WGS sequence"/>
</dbReference>
<comment type="caution">
    <text evidence="2">The sequence shown here is derived from an EMBL/GenBank/DDBJ whole genome shotgun (WGS) entry which is preliminary data.</text>
</comment>
<dbReference type="RefSeq" id="WP_344766310.1">
    <property type="nucleotide sequence ID" value="NZ_BAABAK010000009.1"/>
</dbReference>
<evidence type="ECO:0000313" key="3">
    <source>
        <dbReference type="Proteomes" id="UP001501081"/>
    </source>
</evidence>
<organism evidence="2 3">
    <name type="scientific">Pedobacter ginsengiterrae</name>
    <dbReference type="NCBI Taxonomy" id="871696"/>
    <lineage>
        <taxon>Bacteria</taxon>
        <taxon>Pseudomonadati</taxon>
        <taxon>Bacteroidota</taxon>
        <taxon>Sphingobacteriia</taxon>
        <taxon>Sphingobacteriales</taxon>
        <taxon>Sphingobacteriaceae</taxon>
        <taxon>Pedobacter</taxon>
    </lineage>
</organism>
<dbReference type="PROSITE" id="PS51257">
    <property type="entry name" value="PROKAR_LIPOPROTEIN"/>
    <property type="match status" value="1"/>
</dbReference>
<dbReference type="EMBL" id="BAABAK010000009">
    <property type="protein sequence ID" value="GAA3964695.1"/>
    <property type="molecule type" value="Genomic_DNA"/>
</dbReference>
<accession>A0ABP7PF82</accession>
<name>A0ABP7PF82_9SPHI</name>
<gene>
    <name evidence="2" type="ORF">GCM10022246_17280</name>
</gene>
<feature type="signal peptide" evidence="1">
    <location>
        <begin position="1"/>
        <end position="23"/>
    </location>
</feature>
<keyword evidence="3" id="KW-1185">Reference proteome</keyword>
<feature type="chain" id="PRO_5045558894" evidence="1">
    <location>
        <begin position="24"/>
        <end position="102"/>
    </location>
</feature>
<sequence length="102" mass="11098">MKKILMLMLAIVALSSCGSIMNAADNGKTITLTGRVEKLGLTPFRYGSHSIKMRGQVYSIKSTSINLDNYLDRQVIIKGTKVPGYPLEGGPELIEVTNIKGQ</sequence>